<dbReference type="AlphaFoldDB" id="A0A2Z3LH65"/>
<keyword evidence="3" id="KW-1185">Reference proteome</keyword>
<protein>
    <submittedName>
        <fullName evidence="2">Uncharacterized protein</fullName>
    </submittedName>
</protein>
<keyword evidence="1" id="KW-0472">Membrane</keyword>
<gene>
    <name evidence="2" type="ORF">DK880_00535</name>
</gene>
<dbReference type="Proteomes" id="UP000245872">
    <property type="component" value="Chromosome"/>
</dbReference>
<reference evidence="2 3" key="1">
    <citation type="submission" date="2018-05" db="EMBL/GenBank/DDBJ databases">
        <title>Candidatus Cardinium hertigii Genome Assembly.</title>
        <authorList>
            <person name="Showmaker K.C."/>
            <person name="Walden K.O."/>
            <person name="Fields C.J."/>
            <person name="Lambert K.N."/>
            <person name="Hudson M.E."/>
        </authorList>
    </citation>
    <scope>NUCLEOTIDE SEQUENCE [LARGE SCALE GENOMIC DNA]</scope>
    <source>
        <strain evidence="3">cHgTN10</strain>
    </source>
</reference>
<evidence type="ECO:0000313" key="3">
    <source>
        <dbReference type="Proteomes" id="UP000245872"/>
    </source>
</evidence>
<accession>A0A2Z3LH65</accession>
<feature type="transmembrane region" description="Helical" evidence="1">
    <location>
        <begin position="36"/>
        <end position="56"/>
    </location>
</feature>
<dbReference type="RefSeq" id="WP_109997273.1">
    <property type="nucleotide sequence ID" value="NZ_CP029619.1"/>
</dbReference>
<dbReference type="EMBL" id="CP029619">
    <property type="protein sequence ID" value="AWN81855.1"/>
    <property type="molecule type" value="Genomic_DNA"/>
</dbReference>
<proteinExistence type="predicted"/>
<evidence type="ECO:0000256" key="1">
    <source>
        <dbReference type="SAM" id="Phobius"/>
    </source>
</evidence>
<name>A0A2Z3LH65_9BACT</name>
<keyword evidence="1" id="KW-0812">Transmembrane</keyword>
<sequence length="61" mass="6630">MLQGYSSYPLLFGLHRSVTGGNSLLIKQPALETSSLIVLLKAVAVPYGLLSNLFLIQIIEK</sequence>
<evidence type="ECO:0000313" key="2">
    <source>
        <dbReference type="EMBL" id="AWN81855.1"/>
    </source>
</evidence>
<organism evidence="2 3">
    <name type="scientific">Candidatus Cardinium hertigii</name>
    <dbReference type="NCBI Taxonomy" id="247481"/>
    <lineage>
        <taxon>Bacteria</taxon>
        <taxon>Pseudomonadati</taxon>
        <taxon>Bacteroidota</taxon>
        <taxon>Cytophagia</taxon>
        <taxon>Cytophagales</taxon>
        <taxon>Amoebophilaceae</taxon>
        <taxon>Candidatus Cardinium</taxon>
    </lineage>
</organism>
<keyword evidence="1" id="KW-1133">Transmembrane helix</keyword>
<dbReference type="KEGG" id="cher:DK880_00535"/>